<comment type="caution">
    <text evidence="8">The sequence shown here is derived from an EMBL/GenBank/DDBJ whole genome shotgun (WGS) entry which is preliminary data.</text>
</comment>
<feature type="transmembrane region" description="Helical" evidence="7">
    <location>
        <begin position="126"/>
        <end position="159"/>
    </location>
</feature>
<dbReference type="PANTHER" id="PTHR11654">
    <property type="entry name" value="OLIGOPEPTIDE TRANSPORTER-RELATED"/>
    <property type="match status" value="1"/>
</dbReference>
<dbReference type="InterPro" id="IPR036259">
    <property type="entry name" value="MFS_trans_sf"/>
</dbReference>
<evidence type="ECO:0000256" key="4">
    <source>
        <dbReference type="ARBA" id="ARBA00022989"/>
    </source>
</evidence>
<organism evidence="8 9">
    <name type="scientific">Ilex paraguariensis</name>
    <name type="common">yerba mate</name>
    <dbReference type="NCBI Taxonomy" id="185542"/>
    <lineage>
        <taxon>Eukaryota</taxon>
        <taxon>Viridiplantae</taxon>
        <taxon>Streptophyta</taxon>
        <taxon>Embryophyta</taxon>
        <taxon>Tracheophyta</taxon>
        <taxon>Spermatophyta</taxon>
        <taxon>Magnoliopsida</taxon>
        <taxon>eudicotyledons</taxon>
        <taxon>Gunneridae</taxon>
        <taxon>Pentapetalae</taxon>
        <taxon>asterids</taxon>
        <taxon>campanulids</taxon>
        <taxon>Aquifoliales</taxon>
        <taxon>Aquifoliaceae</taxon>
        <taxon>Ilex</taxon>
    </lineage>
</organism>
<evidence type="ECO:0000256" key="5">
    <source>
        <dbReference type="ARBA" id="ARBA00023136"/>
    </source>
</evidence>
<keyword evidence="9" id="KW-1185">Reference proteome</keyword>
<feature type="transmembrane region" description="Helical" evidence="7">
    <location>
        <begin position="88"/>
        <end position="114"/>
    </location>
</feature>
<comment type="similarity">
    <text evidence="6">Belongs to the major facilitator superfamily. Phosphate:H(+) symporter (TC 2.A.1.9) family.</text>
</comment>
<dbReference type="EMBL" id="CAUOFW020000725">
    <property type="protein sequence ID" value="CAK9135738.1"/>
    <property type="molecule type" value="Genomic_DNA"/>
</dbReference>
<accession>A0ABC8QSM4</accession>
<protein>
    <submittedName>
        <fullName evidence="8">Uncharacterized protein</fullName>
    </submittedName>
</protein>
<sequence>MVVATLQFFLRSSSYIRVKPSGSRITSSFRVIMTVCTKIQLSCPQDPRVLYEKFLVKAAILTRSQTIEKQENQKWRLCKITEVEETKIFFTMISMLMSFIICGIVSSMGTSFFLEQAMSITHRFRFLTFSFLIFFYAFSMYISASIYALIAIIGSIFGMVKQKHIPAIGIGFGIMISIFCCIVVALVEQRRLNVAKGHGLIHVPHSTIPMSIFWLIPQFLLLGAAQGIVLTSVLTVNVVGKISDETGGESWFGETLNKSQLDKYYYTLLAMSCANLFFYALVASWFNYKEVNVPTEEQEVVDEERFQYHEE</sequence>
<evidence type="ECO:0000256" key="7">
    <source>
        <dbReference type="SAM" id="Phobius"/>
    </source>
</evidence>
<dbReference type="InterPro" id="IPR000109">
    <property type="entry name" value="POT_fam"/>
</dbReference>
<keyword evidence="5 7" id="KW-0472">Membrane</keyword>
<keyword evidence="3 7" id="KW-0812">Transmembrane</keyword>
<keyword evidence="4 7" id="KW-1133">Transmembrane helix</keyword>
<evidence type="ECO:0000256" key="6">
    <source>
        <dbReference type="ARBA" id="ARBA00044504"/>
    </source>
</evidence>
<name>A0ABC8QSM4_9AQUA</name>
<dbReference type="GO" id="GO:0016020">
    <property type="term" value="C:membrane"/>
    <property type="evidence" value="ECO:0007669"/>
    <property type="project" value="UniProtKB-SubCell"/>
</dbReference>
<dbReference type="Gene3D" id="1.20.1250.20">
    <property type="entry name" value="MFS general substrate transporter like domains"/>
    <property type="match status" value="1"/>
</dbReference>
<evidence type="ECO:0000256" key="2">
    <source>
        <dbReference type="ARBA" id="ARBA00005982"/>
    </source>
</evidence>
<gene>
    <name evidence="8" type="ORF">ILEXP_LOCUS2700</name>
</gene>
<proteinExistence type="inferred from homology"/>
<dbReference type="Pfam" id="PF00854">
    <property type="entry name" value="PTR2"/>
    <property type="match status" value="1"/>
</dbReference>
<evidence type="ECO:0000313" key="8">
    <source>
        <dbReference type="EMBL" id="CAK9135738.1"/>
    </source>
</evidence>
<comment type="similarity">
    <text evidence="2">Belongs to the major facilitator superfamily. Proton-dependent oligopeptide transporter (POT/PTR) (TC 2.A.17) family.</text>
</comment>
<feature type="transmembrane region" description="Helical" evidence="7">
    <location>
        <begin position="264"/>
        <end position="286"/>
    </location>
</feature>
<comment type="subcellular location">
    <subcellularLocation>
        <location evidence="1">Membrane</location>
        <topology evidence="1">Multi-pass membrane protein</topology>
    </subcellularLocation>
</comment>
<reference evidence="8 9" key="1">
    <citation type="submission" date="2024-02" db="EMBL/GenBank/DDBJ databases">
        <authorList>
            <person name="Vignale AGUSTIN F."/>
            <person name="Sosa J E."/>
            <person name="Modenutti C."/>
        </authorList>
    </citation>
    <scope>NUCLEOTIDE SEQUENCE [LARGE SCALE GENOMIC DNA]</scope>
</reference>
<evidence type="ECO:0000256" key="3">
    <source>
        <dbReference type="ARBA" id="ARBA00022692"/>
    </source>
</evidence>
<feature type="transmembrane region" description="Helical" evidence="7">
    <location>
        <begin position="208"/>
        <end position="229"/>
    </location>
</feature>
<dbReference type="AlphaFoldDB" id="A0ABC8QSM4"/>
<dbReference type="Proteomes" id="UP001642360">
    <property type="component" value="Unassembled WGS sequence"/>
</dbReference>
<evidence type="ECO:0000256" key="1">
    <source>
        <dbReference type="ARBA" id="ARBA00004141"/>
    </source>
</evidence>
<evidence type="ECO:0000313" key="9">
    <source>
        <dbReference type="Proteomes" id="UP001642360"/>
    </source>
</evidence>
<feature type="transmembrane region" description="Helical" evidence="7">
    <location>
        <begin position="165"/>
        <end position="187"/>
    </location>
</feature>